<evidence type="ECO:0000256" key="7">
    <source>
        <dbReference type="ARBA" id="ARBA00023125"/>
    </source>
</evidence>
<evidence type="ECO:0000256" key="9">
    <source>
        <dbReference type="RuleBase" id="RU004227"/>
    </source>
</evidence>
<keyword evidence="2" id="KW-0963">Cytoplasm</keyword>
<comment type="similarity">
    <text evidence="1 9">Belongs to the DnaA family.</text>
</comment>
<dbReference type="GO" id="GO:0005886">
    <property type="term" value="C:plasma membrane"/>
    <property type="evidence" value="ECO:0007669"/>
    <property type="project" value="TreeGrafter"/>
</dbReference>
<dbReference type="Pfam" id="PF00308">
    <property type="entry name" value="Bac_DnaA"/>
    <property type="match status" value="1"/>
</dbReference>
<keyword evidence="6" id="KW-0446">Lipid-binding</keyword>
<reference evidence="12" key="1">
    <citation type="submission" date="2015-07" db="EMBL/GenBank/DDBJ databases">
        <title>Complete Genome of Thermincola ferriacetica strain Z-0001T.</title>
        <authorList>
            <person name="Lusk B."/>
            <person name="Badalamenti J.P."/>
            <person name="Parameswaran P."/>
            <person name="Bond D.R."/>
            <person name="Torres C.I."/>
        </authorList>
    </citation>
    <scope>NUCLEOTIDE SEQUENCE [LARGE SCALE GENOMIC DNA]</scope>
    <source>
        <strain evidence="12">Z-0001</strain>
    </source>
</reference>
<dbReference type="GO" id="GO:0005524">
    <property type="term" value="F:ATP binding"/>
    <property type="evidence" value="ECO:0007669"/>
    <property type="project" value="UniProtKB-UniRule"/>
</dbReference>
<dbReference type="GO" id="GO:0008289">
    <property type="term" value="F:lipid binding"/>
    <property type="evidence" value="ECO:0007669"/>
    <property type="project" value="UniProtKB-KW"/>
</dbReference>
<evidence type="ECO:0000256" key="8">
    <source>
        <dbReference type="NCBIfam" id="TIGR00362"/>
    </source>
</evidence>
<dbReference type="GO" id="GO:0006270">
    <property type="term" value="P:DNA replication initiation"/>
    <property type="evidence" value="ECO:0007669"/>
    <property type="project" value="UniProtKB-UniRule"/>
</dbReference>
<dbReference type="PANTHER" id="PTHR30050">
    <property type="entry name" value="CHROMOSOMAL REPLICATION INITIATOR PROTEIN DNAA"/>
    <property type="match status" value="1"/>
</dbReference>
<dbReference type="PATRIC" id="fig|281456.6.peg.30"/>
<organism evidence="11 12">
    <name type="scientific">Thermincola ferriacetica</name>
    <dbReference type="NCBI Taxonomy" id="281456"/>
    <lineage>
        <taxon>Bacteria</taxon>
        <taxon>Bacillati</taxon>
        <taxon>Bacillota</taxon>
        <taxon>Clostridia</taxon>
        <taxon>Eubacteriales</taxon>
        <taxon>Thermincolaceae</taxon>
        <taxon>Thermincola</taxon>
    </lineage>
</organism>
<dbReference type="InterPro" id="IPR024633">
    <property type="entry name" value="DnaA_N_dom"/>
</dbReference>
<dbReference type="Proteomes" id="UP000037175">
    <property type="component" value="Unassembled WGS sequence"/>
</dbReference>
<dbReference type="Gene3D" id="3.30.300.180">
    <property type="match status" value="1"/>
</dbReference>
<dbReference type="Gene3D" id="3.40.50.300">
    <property type="entry name" value="P-loop containing nucleotide triphosphate hydrolases"/>
    <property type="match status" value="1"/>
</dbReference>
<dbReference type="GO" id="GO:0006275">
    <property type="term" value="P:regulation of DNA replication"/>
    <property type="evidence" value="ECO:0007669"/>
    <property type="project" value="UniProtKB-UniRule"/>
</dbReference>
<feature type="domain" description="AAA+ ATPase" evidence="10">
    <location>
        <begin position="135"/>
        <end position="287"/>
    </location>
</feature>
<protein>
    <recommendedName>
        <fullName evidence="8">Chromosomal replication initiator protein DnaA</fullName>
    </recommendedName>
</protein>
<dbReference type="EMBL" id="LGTE01000001">
    <property type="protein sequence ID" value="KNZ70965.1"/>
    <property type="molecule type" value="Genomic_DNA"/>
</dbReference>
<dbReference type="SUPFAM" id="SSF52540">
    <property type="entry name" value="P-loop containing nucleoside triphosphate hydrolases"/>
    <property type="match status" value="1"/>
</dbReference>
<keyword evidence="7" id="KW-0238">DNA-binding</keyword>
<dbReference type="FunFam" id="3.40.50.300:FF:000668">
    <property type="entry name" value="Chromosomal replication initiator protein DnaA"/>
    <property type="match status" value="1"/>
</dbReference>
<keyword evidence="5" id="KW-0067">ATP-binding</keyword>
<dbReference type="InterPro" id="IPR003593">
    <property type="entry name" value="AAA+_ATPase"/>
</dbReference>
<dbReference type="NCBIfam" id="TIGR00362">
    <property type="entry name" value="DnaA"/>
    <property type="match status" value="1"/>
</dbReference>
<dbReference type="InterPro" id="IPR001957">
    <property type="entry name" value="Chromosome_initiator_DnaA"/>
</dbReference>
<dbReference type="GO" id="GO:0003688">
    <property type="term" value="F:DNA replication origin binding"/>
    <property type="evidence" value="ECO:0007669"/>
    <property type="project" value="UniProtKB-UniRule"/>
</dbReference>
<keyword evidence="4" id="KW-0547">Nucleotide-binding</keyword>
<dbReference type="InterPro" id="IPR020591">
    <property type="entry name" value="Chromosome_initiator_DnaA-like"/>
</dbReference>
<dbReference type="CDD" id="cd00009">
    <property type="entry name" value="AAA"/>
    <property type="match status" value="1"/>
</dbReference>
<gene>
    <name evidence="11" type="ORF">Tfer_0032</name>
</gene>
<evidence type="ECO:0000256" key="3">
    <source>
        <dbReference type="ARBA" id="ARBA00022705"/>
    </source>
</evidence>
<evidence type="ECO:0000313" key="12">
    <source>
        <dbReference type="Proteomes" id="UP000037175"/>
    </source>
</evidence>
<evidence type="ECO:0000256" key="5">
    <source>
        <dbReference type="ARBA" id="ARBA00022840"/>
    </source>
</evidence>
<evidence type="ECO:0000256" key="4">
    <source>
        <dbReference type="ARBA" id="ARBA00022741"/>
    </source>
</evidence>
<evidence type="ECO:0000256" key="6">
    <source>
        <dbReference type="ARBA" id="ARBA00023121"/>
    </source>
</evidence>
<accession>A0A0L6W624</accession>
<dbReference type="AlphaFoldDB" id="A0A0L6W624"/>
<evidence type="ECO:0000256" key="2">
    <source>
        <dbReference type="ARBA" id="ARBA00022490"/>
    </source>
</evidence>
<evidence type="ECO:0000259" key="10">
    <source>
        <dbReference type="SMART" id="SM00382"/>
    </source>
</evidence>
<comment type="caution">
    <text evidence="11">The sequence shown here is derived from an EMBL/GenBank/DDBJ whole genome shotgun (WGS) entry which is preliminary data.</text>
</comment>
<keyword evidence="3 9" id="KW-0235">DNA replication</keyword>
<name>A0A0L6W624_9FIRM</name>
<evidence type="ECO:0000313" key="11">
    <source>
        <dbReference type="EMBL" id="KNZ70965.1"/>
    </source>
</evidence>
<proteinExistence type="inferred from homology"/>
<dbReference type="SMART" id="SM00382">
    <property type="entry name" value="AAA"/>
    <property type="match status" value="1"/>
</dbReference>
<dbReference type="PANTHER" id="PTHR30050:SF2">
    <property type="entry name" value="CHROMOSOMAL REPLICATION INITIATOR PROTEIN DNAA"/>
    <property type="match status" value="1"/>
</dbReference>
<dbReference type="InterPro" id="IPR013317">
    <property type="entry name" value="DnaA_dom"/>
</dbReference>
<sequence length="339" mass="38134">MLSINLSELWQNALSIMKKQVSKPSFETWLKSTEPVDINNHTMTIRVPNAFARDWLETRYYNLIKNALKEAANLKVELSFIFPETGEQMSESKINSSAPPTRLNPRYTFDTFVVGNNNRLAHTAALAVAKSPAKVYNPLFICGGVGLGKTHLIQAIGNFALENNPGARVAYISAEAFTMELINAIRDDRTAEFRSKYRNMDILIIDDIHYLAGKERTQEEFFYTFNALYEANKQIIVAGKQAPKQLPALDESICSRFEGGLIADIQPPDLETRTEILRKRAETENVHVPGDVITYIADQFHSNTRELEGALTRIILFASVKQSQITLDLADEALKGMFV</sequence>
<dbReference type="Gene3D" id="1.10.8.60">
    <property type="match status" value="1"/>
</dbReference>
<dbReference type="InterPro" id="IPR027417">
    <property type="entry name" value="P-loop_NTPase"/>
</dbReference>
<keyword evidence="12" id="KW-1185">Reference proteome</keyword>
<evidence type="ECO:0000256" key="1">
    <source>
        <dbReference type="ARBA" id="ARBA00006583"/>
    </source>
</evidence>
<dbReference type="InterPro" id="IPR038454">
    <property type="entry name" value="DnaA_N_sf"/>
</dbReference>
<dbReference type="PRINTS" id="PR00051">
    <property type="entry name" value="DNAA"/>
</dbReference>
<dbReference type="Pfam" id="PF11638">
    <property type="entry name" value="DnaA_N"/>
    <property type="match status" value="1"/>
</dbReference>